<reference evidence="1" key="1">
    <citation type="submission" date="2020-10" db="EMBL/GenBank/DDBJ databases">
        <title>De novo genome project of the cellulose decomposer Thermobifida halotolerans type strain.</title>
        <authorList>
            <person name="Nagy I."/>
            <person name="Horvath B."/>
            <person name="Kukolya J."/>
            <person name="Nagy I."/>
            <person name="Orsini M."/>
        </authorList>
    </citation>
    <scope>NUCLEOTIDE SEQUENCE</scope>
    <source>
        <strain evidence="1">DSM 44931</strain>
    </source>
</reference>
<dbReference type="InterPro" id="IPR037523">
    <property type="entry name" value="VOC_core"/>
</dbReference>
<name>A0A399FXQ3_9ACTN</name>
<dbReference type="PROSITE" id="PS51819">
    <property type="entry name" value="VOC"/>
    <property type="match status" value="1"/>
</dbReference>
<keyword evidence="2" id="KW-1185">Reference proteome</keyword>
<dbReference type="Proteomes" id="UP000265719">
    <property type="component" value="Chromosome"/>
</dbReference>
<evidence type="ECO:0000313" key="1">
    <source>
        <dbReference type="EMBL" id="UOE21965.1"/>
    </source>
</evidence>
<dbReference type="SUPFAM" id="SSF54593">
    <property type="entry name" value="Glyoxalase/Bleomycin resistance protein/Dihydroxybiphenyl dioxygenase"/>
    <property type="match status" value="1"/>
</dbReference>
<protein>
    <submittedName>
        <fullName evidence="1">VOC family protein</fullName>
    </submittedName>
</protein>
<dbReference type="EMBL" id="CP063196">
    <property type="protein sequence ID" value="UOE21965.1"/>
    <property type="molecule type" value="Genomic_DNA"/>
</dbReference>
<dbReference type="Gene3D" id="3.10.180.10">
    <property type="entry name" value="2,3-Dihydroxybiphenyl 1,2-Dioxygenase, domain 1"/>
    <property type="match status" value="1"/>
</dbReference>
<proteinExistence type="predicted"/>
<dbReference type="Pfam" id="PF00903">
    <property type="entry name" value="Glyoxalase"/>
    <property type="match status" value="1"/>
</dbReference>
<sequence>MVFADDPDKSARWWADQLNARVHRHVDPRGAVYAWLNVAGVELGFHPADPDRNPKGGSPVVYWQVANLDQARKRLLAAGCTHHRGPITAESGRRITQLADPFGTVFGLEGP</sequence>
<accession>A0A399FXQ3</accession>
<dbReference type="InterPro" id="IPR004360">
    <property type="entry name" value="Glyas_Fos-R_dOase_dom"/>
</dbReference>
<evidence type="ECO:0000313" key="2">
    <source>
        <dbReference type="Proteomes" id="UP000265719"/>
    </source>
</evidence>
<dbReference type="InterPro" id="IPR029068">
    <property type="entry name" value="Glyas_Bleomycin-R_OHBP_Dase"/>
</dbReference>
<organism evidence="1 2">
    <name type="scientific">Thermobifida halotolerans</name>
    <dbReference type="NCBI Taxonomy" id="483545"/>
    <lineage>
        <taxon>Bacteria</taxon>
        <taxon>Bacillati</taxon>
        <taxon>Actinomycetota</taxon>
        <taxon>Actinomycetes</taxon>
        <taxon>Streptosporangiales</taxon>
        <taxon>Nocardiopsidaceae</taxon>
        <taxon>Thermobifida</taxon>
    </lineage>
</organism>
<gene>
    <name evidence="1" type="ORF">NI17_009945</name>
</gene>
<dbReference type="KEGG" id="thao:NI17_009945"/>
<dbReference type="AlphaFoldDB" id="A0A399FXQ3"/>